<gene>
    <name evidence="1" type="ORF">IMCC3317_19360</name>
</gene>
<accession>A0A7L4ZIM3</accession>
<protein>
    <submittedName>
        <fullName evidence="1">Uncharacterized protein</fullName>
    </submittedName>
</protein>
<dbReference type="KEGG" id="kan:IMCC3317_19360"/>
<dbReference type="OrthoDB" id="1446480at2"/>
<evidence type="ECO:0000313" key="1">
    <source>
        <dbReference type="EMBL" id="QHI36573.1"/>
    </source>
</evidence>
<dbReference type="RefSeq" id="WP_160129266.1">
    <property type="nucleotide sequence ID" value="NZ_CP019288.1"/>
</dbReference>
<dbReference type="EMBL" id="CP019288">
    <property type="protein sequence ID" value="QHI36573.1"/>
    <property type="molecule type" value="Genomic_DNA"/>
</dbReference>
<reference evidence="1 2" key="1">
    <citation type="journal article" date="2013" name="Int. J. Syst. Evol. Microbiol.">
        <title>Kordia antarctica sp. nov., isolated from Antarctic seawater.</title>
        <authorList>
            <person name="Baek K."/>
            <person name="Choi A."/>
            <person name="Kang I."/>
            <person name="Lee K."/>
            <person name="Cho J.C."/>
        </authorList>
    </citation>
    <scope>NUCLEOTIDE SEQUENCE [LARGE SCALE GENOMIC DNA]</scope>
    <source>
        <strain evidence="1 2">IMCC3317</strain>
    </source>
</reference>
<keyword evidence="2" id="KW-1185">Reference proteome</keyword>
<dbReference type="AlphaFoldDB" id="A0A7L4ZIM3"/>
<evidence type="ECO:0000313" key="2">
    <source>
        <dbReference type="Proteomes" id="UP000464657"/>
    </source>
</evidence>
<organism evidence="1 2">
    <name type="scientific">Kordia antarctica</name>
    <dbReference type="NCBI Taxonomy" id="1218801"/>
    <lineage>
        <taxon>Bacteria</taxon>
        <taxon>Pseudomonadati</taxon>
        <taxon>Bacteroidota</taxon>
        <taxon>Flavobacteriia</taxon>
        <taxon>Flavobacteriales</taxon>
        <taxon>Flavobacteriaceae</taxon>
        <taxon>Kordia</taxon>
    </lineage>
</organism>
<sequence>MKRILLTILTITIVQSAFSQEKMNDLSLEYEAISKGYYQKIEIDKETLVFSEDRTGVKNSSMKVDNKQWKELVDLANKIKFKELSSLKVPSEKRTFYGVAHAQLKISFKDKYMNHLALIMAILL</sequence>
<dbReference type="Proteomes" id="UP000464657">
    <property type="component" value="Chromosome"/>
</dbReference>
<name>A0A7L4ZIM3_9FLAO</name>
<proteinExistence type="predicted"/>